<keyword evidence="1" id="KW-0472">Membrane</keyword>
<keyword evidence="1" id="KW-0812">Transmembrane</keyword>
<proteinExistence type="predicted"/>
<feature type="transmembrane region" description="Helical" evidence="1">
    <location>
        <begin position="12"/>
        <end position="30"/>
    </location>
</feature>
<organism evidence="2">
    <name type="scientific">marine metagenome</name>
    <dbReference type="NCBI Taxonomy" id="408172"/>
    <lineage>
        <taxon>unclassified sequences</taxon>
        <taxon>metagenomes</taxon>
        <taxon>ecological metagenomes</taxon>
    </lineage>
</organism>
<evidence type="ECO:0000313" key="2">
    <source>
        <dbReference type="EMBL" id="SVD15439.1"/>
    </source>
</evidence>
<feature type="non-terminal residue" evidence="2">
    <location>
        <position position="1"/>
    </location>
</feature>
<accession>A0A382SZU7</accession>
<dbReference type="AlphaFoldDB" id="A0A382SZU7"/>
<reference evidence="2" key="1">
    <citation type="submission" date="2018-05" db="EMBL/GenBank/DDBJ databases">
        <authorList>
            <person name="Lanie J.A."/>
            <person name="Ng W.-L."/>
            <person name="Kazmierczak K.M."/>
            <person name="Andrzejewski T.M."/>
            <person name="Davidsen T.M."/>
            <person name="Wayne K.J."/>
            <person name="Tettelin H."/>
            <person name="Glass J.I."/>
            <person name="Rusch D."/>
            <person name="Podicherti R."/>
            <person name="Tsui H.-C.T."/>
            <person name="Winkler M.E."/>
        </authorList>
    </citation>
    <scope>NUCLEOTIDE SEQUENCE</scope>
</reference>
<sequence>VDIVKNIIPFNHLKRLIILSGLFSFIQFIAGRQSDHVDTTPPAVAKEA</sequence>
<name>A0A382SZU7_9ZZZZ</name>
<protein>
    <submittedName>
        <fullName evidence="2">Uncharacterized protein</fullName>
    </submittedName>
</protein>
<evidence type="ECO:0000256" key="1">
    <source>
        <dbReference type="SAM" id="Phobius"/>
    </source>
</evidence>
<keyword evidence="1" id="KW-1133">Transmembrane helix</keyword>
<dbReference type="EMBL" id="UINC01132866">
    <property type="protein sequence ID" value="SVD15439.1"/>
    <property type="molecule type" value="Genomic_DNA"/>
</dbReference>
<gene>
    <name evidence="2" type="ORF">METZ01_LOCUS368293</name>
</gene>